<proteinExistence type="predicted"/>
<dbReference type="Proteomes" id="UP000244173">
    <property type="component" value="Chromosome"/>
</dbReference>
<protein>
    <submittedName>
        <fullName evidence="1">DUF1841 domain-containing protein</fullName>
    </submittedName>
</protein>
<dbReference type="Pfam" id="PF08897">
    <property type="entry name" value="DUF1841"/>
    <property type="match status" value="1"/>
</dbReference>
<evidence type="ECO:0000313" key="1">
    <source>
        <dbReference type="EMBL" id="AVY93373.1"/>
    </source>
</evidence>
<dbReference type="STRING" id="1122240.GCA_000620105_00628"/>
<dbReference type="OrthoDB" id="9789432at2"/>
<dbReference type="KEGG" id="maer:DAI18_04435"/>
<dbReference type="AlphaFoldDB" id="A0A2S0P7T8"/>
<sequence>MFNPSRDEARRFLFDTWQKHHAGQPLTDLERIALAIELEHPEYQPMLADPDRYLDRDWRPEGGETNPFLHMMMHLSIEEQVSIDQPAGVRDLVDRLAARLGTRHDAQHAAMDGLAEMIWLAQRNGSMPDPNVYLNVLRRRIGEGEAFDLARPGDEP</sequence>
<dbReference type="RefSeq" id="WP_028498098.1">
    <property type="nucleotide sequence ID" value="NZ_CALFSO010000071.1"/>
</dbReference>
<keyword evidence="2" id="KW-1185">Reference proteome</keyword>
<reference evidence="1 2" key="1">
    <citation type="submission" date="2018-04" db="EMBL/GenBank/DDBJ databases">
        <title>Denitrifier Microvirgula.</title>
        <authorList>
            <person name="Anderson E."/>
            <person name="Jang J."/>
            <person name="Ishii S."/>
        </authorList>
    </citation>
    <scope>NUCLEOTIDE SEQUENCE [LARGE SCALE GENOMIC DNA]</scope>
    <source>
        <strain evidence="1 2">BE2.4</strain>
    </source>
</reference>
<accession>A0A2S0P7T8</accession>
<gene>
    <name evidence="1" type="ORF">DAI18_04435</name>
</gene>
<dbReference type="InterPro" id="IPR014993">
    <property type="entry name" value="DUF1841"/>
</dbReference>
<evidence type="ECO:0000313" key="2">
    <source>
        <dbReference type="Proteomes" id="UP000244173"/>
    </source>
</evidence>
<organism evidence="1 2">
    <name type="scientific">Microvirgula aerodenitrificans</name>
    <dbReference type="NCBI Taxonomy" id="57480"/>
    <lineage>
        <taxon>Bacteria</taxon>
        <taxon>Pseudomonadati</taxon>
        <taxon>Pseudomonadota</taxon>
        <taxon>Betaproteobacteria</taxon>
        <taxon>Neisseriales</taxon>
        <taxon>Aquaspirillaceae</taxon>
        <taxon>Microvirgula</taxon>
    </lineage>
</organism>
<dbReference type="EMBL" id="CP028519">
    <property type="protein sequence ID" value="AVY93373.1"/>
    <property type="molecule type" value="Genomic_DNA"/>
</dbReference>
<name>A0A2S0P7T8_9NEIS</name>